<dbReference type="AlphaFoldDB" id="A0A0E3LSV5"/>
<dbReference type="NCBIfam" id="TIGR03762">
    <property type="entry name" value="archaeo_artC"/>
    <property type="match status" value="1"/>
</dbReference>
<keyword evidence="3" id="KW-0645">Protease</keyword>
<dbReference type="EMBL" id="CP009511">
    <property type="protein sequence ID" value="AKB62431.1"/>
    <property type="molecule type" value="Genomic_DNA"/>
</dbReference>
<dbReference type="Proteomes" id="UP000033116">
    <property type="component" value="Chromosome"/>
</dbReference>
<evidence type="ECO:0000256" key="8">
    <source>
        <dbReference type="SAM" id="Phobius"/>
    </source>
</evidence>
<dbReference type="InterPro" id="IPR022504">
    <property type="entry name" value="Exosortase_arc"/>
</dbReference>
<keyword evidence="5" id="KW-0378">Hydrolase</keyword>
<evidence type="ECO:0000256" key="4">
    <source>
        <dbReference type="ARBA" id="ARBA00022692"/>
    </source>
</evidence>
<dbReference type="GO" id="GO:0008233">
    <property type="term" value="F:peptidase activity"/>
    <property type="evidence" value="ECO:0007669"/>
    <property type="project" value="UniProtKB-KW"/>
</dbReference>
<dbReference type="GO" id="GO:0005886">
    <property type="term" value="C:plasma membrane"/>
    <property type="evidence" value="ECO:0007669"/>
    <property type="project" value="UniProtKB-SubCell"/>
</dbReference>
<dbReference type="GO" id="GO:0006508">
    <property type="term" value="P:proteolysis"/>
    <property type="evidence" value="ECO:0007669"/>
    <property type="project" value="UniProtKB-KW"/>
</dbReference>
<dbReference type="RefSeq" id="WP_048043893.1">
    <property type="nucleotide sequence ID" value="NZ_CP009511.1"/>
</dbReference>
<evidence type="ECO:0000256" key="1">
    <source>
        <dbReference type="ARBA" id="ARBA00004651"/>
    </source>
</evidence>
<feature type="transmembrane region" description="Helical" evidence="8">
    <location>
        <begin position="213"/>
        <end position="240"/>
    </location>
</feature>
<evidence type="ECO:0000256" key="7">
    <source>
        <dbReference type="ARBA" id="ARBA00023136"/>
    </source>
</evidence>
<dbReference type="NCBIfam" id="TIGR04178">
    <property type="entry name" value="exo_archaeo"/>
    <property type="match status" value="1"/>
</dbReference>
<name>A0A0E3LSV5_METMZ</name>
<evidence type="ECO:0000256" key="6">
    <source>
        <dbReference type="ARBA" id="ARBA00022989"/>
    </source>
</evidence>
<keyword evidence="4 8" id="KW-0812">Transmembrane</keyword>
<reference evidence="9 10" key="1">
    <citation type="submission" date="2014-07" db="EMBL/GenBank/DDBJ databases">
        <title>Methanogenic archaea and the global carbon cycle.</title>
        <authorList>
            <person name="Henriksen J.R."/>
            <person name="Luke J."/>
            <person name="Reinhart S."/>
            <person name="Benedict M.N."/>
            <person name="Youngblut N.D."/>
            <person name="Metcalf M.E."/>
            <person name="Whitaker R.J."/>
            <person name="Metcalf W.W."/>
        </authorList>
    </citation>
    <scope>NUCLEOTIDE SEQUENCE [LARGE SCALE GENOMIC DNA]</scope>
    <source>
        <strain evidence="9 10">SarPi</strain>
    </source>
</reference>
<keyword evidence="6 8" id="KW-1133">Transmembrane helix</keyword>
<comment type="subcellular location">
    <subcellularLocation>
        <location evidence="1">Cell membrane</location>
        <topology evidence="1">Multi-pass membrane protein</topology>
    </subcellularLocation>
</comment>
<accession>A0A0E3LSV5</accession>
<evidence type="ECO:0000256" key="3">
    <source>
        <dbReference type="ARBA" id="ARBA00022670"/>
    </source>
</evidence>
<feature type="transmembrane region" description="Helical" evidence="8">
    <location>
        <begin position="252"/>
        <end position="269"/>
    </location>
</feature>
<feature type="transmembrane region" description="Helical" evidence="8">
    <location>
        <begin position="81"/>
        <end position="100"/>
    </location>
</feature>
<feature type="transmembrane region" description="Helical" evidence="8">
    <location>
        <begin position="31"/>
        <end position="51"/>
    </location>
</feature>
<dbReference type="Pfam" id="PF09721">
    <property type="entry name" value="Exosortase_EpsH"/>
    <property type="match status" value="1"/>
</dbReference>
<evidence type="ECO:0000256" key="2">
    <source>
        <dbReference type="ARBA" id="ARBA00022475"/>
    </source>
</evidence>
<keyword evidence="7 8" id="KW-0472">Membrane</keyword>
<feature type="transmembrane region" description="Helical" evidence="8">
    <location>
        <begin position="112"/>
        <end position="130"/>
    </location>
</feature>
<keyword evidence="2" id="KW-1003">Cell membrane</keyword>
<evidence type="ECO:0000313" key="10">
    <source>
        <dbReference type="Proteomes" id="UP000033116"/>
    </source>
</evidence>
<sequence>MDSKRLTIVLLVLALFTGATIEISEGSVYNGIVLFLAAMILFTRLPLAGFTSLRYSKLYILAGLFIVIADVIYNFSTNNSLGTLDTMVFFLGLSLVALGLENQQIQRLGEFGAYISSTFIVLFLIFYIIFGKLNIDFLHVFDHYFILLPTVKVLEIIGIPVEIIATETVRLQGVEDMTIVIGGPCSGLYSMFLLIGIIFGYSRVEKLDYKMSLFILGLSIFIAYISNLFRVVVLYLTAYIYGQETMMMVHTHLGWIIFAVIAAAIIRFIELKK</sequence>
<dbReference type="InterPro" id="IPR019127">
    <property type="entry name" value="Exosortase"/>
</dbReference>
<gene>
    <name evidence="9" type="ORF">MSMAP_2446</name>
</gene>
<dbReference type="HOGENOM" id="CLU_999702_0_0_2"/>
<organism evidence="9 10">
    <name type="scientific">Methanosarcina mazei SarPi</name>
    <dbReference type="NCBI Taxonomy" id="1434115"/>
    <lineage>
        <taxon>Archaea</taxon>
        <taxon>Methanobacteriati</taxon>
        <taxon>Methanobacteriota</taxon>
        <taxon>Stenosarchaea group</taxon>
        <taxon>Methanomicrobia</taxon>
        <taxon>Methanosarcinales</taxon>
        <taxon>Methanosarcinaceae</taxon>
        <taxon>Methanosarcina</taxon>
    </lineage>
</organism>
<evidence type="ECO:0000313" key="9">
    <source>
        <dbReference type="EMBL" id="AKB62431.1"/>
    </source>
</evidence>
<proteinExistence type="predicted"/>
<protein>
    <submittedName>
        <fullName evidence="9">Permeases of the major facilitator superfamily</fullName>
    </submittedName>
</protein>
<feature type="transmembrane region" description="Helical" evidence="8">
    <location>
        <begin position="58"/>
        <end position="75"/>
    </location>
</feature>
<dbReference type="GeneID" id="24865721"/>
<dbReference type="InterPro" id="IPR026392">
    <property type="entry name" value="Exo/Archaeosortase_dom"/>
</dbReference>
<feature type="transmembrane region" description="Helical" evidence="8">
    <location>
        <begin position="179"/>
        <end position="201"/>
    </location>
</feature>
<evidence type="ECO:0000256" key="5">
    <source>
        <dbReference type="ARBA" id="ARBA00022801"/>
    </source>
</evidence>
<dbReference type="PATRIC" id="fig|1434115.4.peg.3127"/>